<dbReference type="Proteomes" id="UP001165121">
    <property type="component" value="Unassembled WGS sequence"/>
</dbReference>
<keyword evidence="4" id="KW-0862">Zinc</keyword>
<evidence type="ECO:0000313" key="7">
    <source>
        <dbReference type="Proteomes" id="UP001165121"/>
    </source>
</evidence>
<dbReference type="GO" id="GO:0005829">
    <property type="term" value="C:cytosol"/>
    <property type="evidence" value="ECO:0007669"/>
    <property type="project" value="TreeGrafter"/>
</dbReference>
<evidence type="ECO:0000256" key="2">
    <source>
        <dbReference type="ARBA" id="ARBA00022723"/>
    </source>
</evidence>
<reference evidence="6" key="1">
    <citation type="submission" date="2023-04" db="EMBL/GenBank/DDBJ databases">
        <title>Phytophthora fragariaefolia NBRC 109709.</title>
        <authorList>
            <person name="Ichikawa N."/>
            <person name="Sato H."/>
            <person name="Tonouchi N."/>
        </authorList>
    </citation>
    <scope>NUCLEOTIDE SEQUENCE</scope>
    <source>
        <strain evidence="6">NBRC 109709</strain>
    </source>
</reference>
<feature type="domain" description="Succinylglutamate desuccinylase/Aspartoacylase catalytic" evidence="5">
    <location>
        <begin position="29"/>
        <end position="232"/>
    </location>
</feature>
<sequence>MGRMFNTFTRLGEGVHRFTRAGHRAAVGGPNVTIVGGVHGNERIGVEVLDALRLALLRASPLTVAGNLFPRVTRGSLTLVYGNPRAQRIGKRGSDPHADLNRCFPRDLLDVPETELGSDYEHRRAKELAPLFAASDLLVDLHSTNKPSPPFVRLAGYDKVPSQLLDISARLPTKMLLLDPKHLIGDGNVALTDEFVGVHGGMGVCFESGLASDLSQSKIDSITTGLLRILQHDMDAIEFVDAAGQRCSTGANDRIDDEATAQQREVFEITQVFKLTSRGFRWAEGVGEENFQYVPARQSIGFVGSDPFIVNYDSYIVFPKIPALWKINSYVLAGSGLLERGRWVTNVSHCFFATLL</sequence>
<dbReference type="PANTHER" id="PTHR15162">
    <property type="entry name" value="ASPARTOACYLASE"/>
    <property type="match status" value="1"/>
</dbReference>
<proteinExistence type="predicted"/>
<dbReference type="GO" id="GO:0016788">
    <property type="term" value="F:hydrolase activity, acting on ester bonds"/>
    <property type="evidence" value="ECO:0007669"/>
    <property type="project" value="InterPro"/>
</dbReference>
<gene>
    <name evidence="6" type="ORF">Pfra01_000931000</name>
</gene>
<dbReference type="PANTHER" id="PTHR15162:SF7">
    <property type="entry name" value="SUCCINYLGLUTAMATE DESUCCINYLASE"/>
    <property type="match status" value="1"/>
</dbReference>
<dbReference type="Pfam" id="PF24827">
    <property type="entry name" value="AstE_AspA_cat"/>
    <property type="match status" value="1"/>
</dbReference>
<dbReference type="InterPro" id="IPR050178">
    <property type="entry name" value="AspA/AstE_fam"/>
</dbReference>
<evidence type="ECO:0000256" key="1">
    <source>
        <dbReference type="ARBA" id="ARBA00001947"/>
    </source>
</evidence>
<comment type="cofactor">
    <cofactor evidence="1">
        <name>Zn(2+)</name>
        <dbReference type="ChEBI" id="CHEBI:29105"/>
    </cofactor>
</comment>
<protein>
    <submittedName>
        <fullName evidence="6">Unnamed protein product</fullName>
    </submittedName>
</protein>
<name>A0A9W7CNH9_9STRA</name>
<dbReference type="EMBL" id="BSXT01000866">
    <property type="protein sequence ID" value="GMF35312.1"/>
    <property type="molecule type" value="Genomic_DNA"/>
</dbReference>
<dbReference type="Gene3D" id="3.40.630.10">
    <property type="entry name" value="Zn peptidases"/>
    <property type="match status" value="1"/>
</dbReference>
<dbReference type="AlphaFoldDB" id="A0A9W7CNH9"/>
<evidence type="ECO:0000259" key="5">
    <source>
        <dbReference type="Pfam" id="PF24827"/>
    </source>
</evidence>
<comment type="caution">
    <text evidence="6">The sequence shown here is derived from an EMBL/GenBank/DDBJ whole genome shotgun (WGS) entry which is preliminary data.</text>
</comment>
<evidence type="ECO:0000256" key="4">
    <source>
        <dbReference type="ARBA" id="ARBA00022833"/>
    </source>
</evidence>
<evidence type="ECO:0000256" key="3">
    <source>
        <dbReference type="ARBA" id="ARBA00022801"/>
    </source>
</evidence>
<accession>A0A9W7CNH9</accession>
<organism evidence="6 7">
    <name type="scientific">Phytophthora fragariaefolia</name>
    <dbReference type="NCBI Taxonomy" id="1490495"/>
    <lineage>
        <taxon>Eukaryota</taxon>
        <taxon>Sar</taxon>
        <taxon>Stramenopiles</taxon>
        <taxon>Oomycota</taxon>
        <taxon>Peronosporomycetes</taxon>
        <taxon>Peronosporales</taxon>
        <taxon>Peronosporaceae</taxon>
        <taxon>Phytophthora</taxon>
    </lineage>
</organism>
<dbReference type="InterPro" id="IPR055438">
    <property type="entry name" value="AstE_AspA_cat"/>
</dbReference>
<keyword evidence="3" id="KW-0378">Hydrolase</keyword>
<dbReference type="GO" id="GO:0046872">
    <property type="term" value="F:metal ion binding"/>
    <property type="evidence" value="ECO:0007669"/>
    <property type="project" value="UniProtKB-KW"/>
</dbReference>
<dbReference type="OrthoDB" id="8300214at2759"/>
<evidence type="ECO:0000313" key="6">
    <source>
        <dbReference type="EMBL" id="GMF35312.1"/>
    </source>
</evidence>
<keyword evidence="7" id="KW-1185">Reference proteome</keyword>
<keyword evidence="2" id="KW-0479">Metal-binding</keyword>
<dbReference type="SUPFAM" id="SSF53187">
    <property type="entry name" value="Zn-dependent exopeptidases"/>
    <property type="match status" value="1"/>
</dbReference>